<dbReference type="PROSITE" id="PS00698">
    <property type="entry name" value="GH9_3"/>
    <property type="match status" value="1"/>
</dbReference>
<feature type="active site" evidence="8">
    <location>
        <position position="547"/>
    </location>
</feature>
<evidence type="ECO:0000256" key="4">
    <source>
        <dbReference type="ARBA" id="ARBA00023001"/>
    </source>
</evidence>
<reference evidence="11 12" key="1">
    <citation type="submission" date="2023-10" db="EMBL/GenBank/DDBJ databases">
        <authorList>
            <person name="Maclean D."/>
            <person name="Macfadyen A."/>
        </authorList>
    </citation>
    <scope>NUCLEOTIDE SEQUENCE [LARGE SCALE GENOMIC DNA]</scope>
</reference>
<keyword evidence="3 8" id="KW-0378">Hydrolase</keyword>
<keyword evidence="4 9" id="KW-0136">Cellulose degradation</keyword>
<comment type="similarity">
    <text evidence="2 8 9">Belongs to the glycosyl hydrolase 9 (cellulase E) family.</text>
</comment>
<dbReference type="InterPro" id="IPR033126">
    <property type="entry name" value="Glyco_hydro_9_Asp/Glu_AS"/>
</dbReference>
<dbReference type="EMBL" id="CAUYUE010000014">
    <property type="protein sequence ID" value="CAK0786349.1"/>
    <property type="molecule type" value="Genomic_DNA"/>
</dbReference>
<evidence type="ECO:0000256" key="9">
    <source>
        <dbReference type="RuleBase" id="RU361166"/>
    </source>
</evidence>
<evidence type="ECO:0000313" key="11">
    <source>
        <dbReference type="EMBL" id="CAK0786349.1"/>
    </source>
</evidence>
<organism evidence="11 12">
    <name type="scientific">Coccomyxa viridis</name>
    <dbReference type="NCBI Taxonomy" id="1274662"/>
    <lineage>
        <taxon>Eukaryota</taxon>
        <taxon>Viridiplantae</taxon>
        <taxon>Chlorophyta</taxon>
        <taxon>core chlorophytes</taxon>
        <taxon>Trebouxiophyceae</taxon>
        <taxon>Trebouxiophyceae incertae sedis</taxon>
        <taxon>Coccomyxaceae</taxon>
        <taxon>Coccomyxa</taxon>
    </lineage>
</organism>
<keyword evidence="7 8" id="KW-0624">Polysaccharide degradation</keyword>
<protein>
    <recommendedName>
        <fullName evidence="9">Endoglucanase</fullName>
        <ecNumber evidence="9">3.2.1.4</ecNumber>
    </recommendedName>
</protein>
<evidence type="ECO:0000313" key="12">
    <source>
        <dbReference type="Proteomes" id="UP001314263"/>
    </source>
</evidence>
<dbReference type="InterPro" id="IPR008928">
    <property type="entry name" value="6-hairpin_glycosidase_sf"/>
</dbReference>
<comment type="caution">
    <text evidence="11">The sequence shown here is derived from an EMBL/GenBank/DDBJ whole genome shotgun (WGS) entry which is preliminary data.</text>
</comment>
<feature type="signal peptide" evidence="9">
    <location>
        <begin position="1"/>
        <end position="27"/>
    </location>
</feature>
<dbReference type="Gene3D" id="1.50.10.10">
    <property type="match status" value="1"/>
</dbReference>
<evidence type="ECO:0000256" key="7">
    <source>
        <dbReference type="ARBA" id="ARBA00023326"/>
    </source>
</evidence>
<gene>
    <name evidence="11" type="ORF">CVIRNUC_009562</name>
</gene>
<evidence type="ECO:0000256" key="5">
    <source>
        <dbReference type="ARBA" id="ARBA00023277"/>
    </source>
</evidence>
<dbReference type="Pfam" id="PF00759">
    <property type="entry name" value="Glyco_hydro_9"/>
    <property type="match status" value="1"/>
</dbReference>
<dbReference type="GO" id="GO:0008810">
    <property type="term" value="F:cellulase activity"/>
    <property type="evidence" value="ECO:0007669"/>
    <property type="project" value="UniProtKB-EC"/>
</dbReference>
<keyword evidence="5 8" id="KW-0119">Carbohydrate metabolism</keyword>
<feature type="domain" description="Glycoside hydrolase family 9" evidence="10">
    <location>
        <begin position="122"/>
        <end position="559"/>
    </location>
</feature>
<feature type="active site" evidence="8">
    <location>
        <position position="538"/>
    </location>
</feature>
<dbReference type="AlphaFoldDB" id="A0AAV1IK67"/>
<evidence type="ECO:0000256" key="2">
    <source>
        <dbReference type="ARBA" id="ARBA00007072"/>
    </source>
</evidence>
<evidence type="ECO:0000256" key="8">
    <source>
        <dbReference type="PROSITE-ProRule" id="PRU10060"/>
    </source>
</evidence>
<name>A0AAV1IK67_9CHLO</name>
<evidence type="ECO:0000256" key="1">
    <source>
        <dbReference type="ARBA" id="ARBA00000966"/>
    </source>
</evidence>
<dbReference type="EC" id="3.2.1.4" evidence="9"/>
<evidence type="ECO:0000259" key="10">
    <source>
        <dbReference type="Pfam" id="PF00759"/>
    </source>
</evidence>
<keyword evidence="9" id="KW-0732">Signal</keyword>
<feature type="chain" id="PRO_5043089878" description="Endoglucanase" evidence="9">
    <location>
        <begin position="28"/>
        <end position="591"/>
    </location>
</feature>
<dbReference type="InterPro" id="IPR012341">
    <property type="entry name" value="6hp_glycosidase-like_sf"/>
</dbReference>
<evidence type="ECO:0000256" key="3">
    <source>
        <dbReference type="ARBA" id="ARBA00022801"/>
    </source>
</evidence>
<proteinExistence type="inferred from homology"/>
<accession>A0AAV1IK67</accession>
<dbReference type="InterPro" id="IPR001701">
    <property type="entry name" value="Glyco_hydro_9"/>
</dbReference>
<keyword evidence="6 8" id="KW-0326">Glycosidase</keyword>
<comment type="catalytic activity">
    <reaction evidence="1 9">
        <text>Endohydrolysis of (1-&gt;4)-beta-D-glucosidic linkages in cellulose, lichenin and cereal beta-D-glucans.</text>
        <dbReference type="EC" id="3.2.1.4"/>
    </reaction>
</comment>
<keyword evidence="12" id="KW-1185">Reference proteome</keyword>
<dbReference type="PANTHER" id="PTHR22298">
    <property type="entry name" value="ENDO-1,4-BETA-GLUCANASE"/>
    <property type="match status" value="1"/>
</dbReference>
<evidence type="ECO:0000256" key="6">
    <source>
        <dbReference type="ARBA" id="ARBA00023295"/>
    </source>
</evidence>
<dbReference type="GO" id="GO:0030245">
    <property type="term" value="P:cellulose catabolic process"/>
    <property type="evidence" value="ECO:0007669"/>
    <property type="project" value="UniProtKB-KW"/>
</dbReference>
<sequence>MAFTTPSQATSALIVAVLAINLRHASASAQSRASTHVLAATTPVAEAPAPAGTLFEPSSAAYARRAQSIKTDLKLNQTFFANLSATPTPAIHKVANGTFTIKPEFEAGGSKIESANTDEYDYGQVLGLSWKFYEAQRSGKLPANNSIPWRGDSALGDKAPDGADITGGWYDAGDHLKLNFPMAWSAATLAWGFIEFQDGYSSSAQTEYAADGLRWVADYFVRCHHSDVAYTGQVGDPGIDHAVWGRAEDMTMSRPPFDVDQNNPGSDLLGQTAAALAAISIIFEKTDPEYALTLEAHARDLYAVGTTFQGKYSDSIKAAYVYPSSNFLDDLTWGAAWLYRKTGEQQFLLDAQSFWERNKNEEGGGGYLAWNWDSSIWGADVLLAQLQTSDPKYASEVQRFVEAWIQGTDGVTYTPGGLAWANQWGSLRFVGNAAMIASVYAKNVASSNITMAHRYSCWARSQMKYILGDCGRSYVVGFGSNPPTHVHHRGASCPLETGGLGSDAPACDFSNFNLATSNPNILFGALVGGPGNDDSYADVRTDYTKNEVAVDYNSGFTGTMAYLAGSPDSWDQCVQRGDVVHTPQAVTNNAS</sequence>
<dbReference type="Proteomes" id="UP001314263">
    <property type="component" value="Unassembled WGS sequence"/>
</dbReference>
<dbReference type="SUPFAM" id="SSF48208">
    <property type="entry name" value="Six-hairpin glycosidases"/>
    <property type="match status" value="1"/>
</dbReference>